<reference evidence="1 2" key="1">
    <citation type="submission" date="2024-08" db="EMBL/GenBank/DDBJ databases">
        <title>The draft genome of Apodemus speciosus.</title>
        <authorList>
            <person name="Nabeshima K."/>
            <person name="Suzuki S."/>
            <person name="Onuma M."/>
        </authorList>
    </citation>
    <scope>NUCLEOTIDE SEQUENCE [LARGE SCALE GENOMIC DNA]</scope>
    <source>
        <strain evidence="1">IB14-021</strain>
    </source>
</reference>
<keyword evidence="2" id="KW-1185">Reference proteome</keyword>
<proteinExistence type="predicted"/>
<dbReference type="Proteomes" id="UP001623349">
    <property type="component" value="Unassembled WGS sequence"/>
</dbReference>
<gene>
    <name evidence="1" type="ORF">APTSU1_001544100</name>
</gene>
<evidence type="ECO:0000313" key="1">
    <source>
        <dbReference type="EMBL" id="GAB1300203.1"/>
    </source>
</evidence>
<comment type="caution">
    <text evidence="1">The sequence shown here is derived from an EMBL/GenBank/DDBJ whole genome shotgun (WGS) entry which is preliminary data.</text>
</comment>
<protein>
    <submittedName>
        <fullName evidence="1">Uncharacterized protein</fullName>
    </submittedName>
</protein>
<accession>A0ABQ0FLT0</accession>
<organism evidence="1 2">
    <name type="scientific">Apodemus speciosus</name>
    <name type="common">Large Japanese field mouse</name>
    <dbReference type="NCBI Taxonomy" id="105296"/>
    <lineage>
        <taxon>Eukaryota</taxon>
        <taxon>Metazoa</taxon>
        <taxon>Chordata</taxon>
        <taxon>Craniata</taxon>
        <taxon>Vertebrata</taxon>
        <taxon>Euteleostomi</taxon>
        <taxon>Mammalia</taxon>
        <taxon>Eutheria</taxon>
        <taxon>Euarchontoglires</taxon>
        <taxon>Glires</taxon>
        <taxon>Rodentia</taxon>
        <taxon>Myomorpha</taxon>
        <taxon>Muroidea</taxon>
        <taxon>Muridae</taxon>
        <taxon>Murinae</taxon>
        <taxon>Apodemus</taxon>
    </lineage>
</organism>
<evidence type="ECO:0000313" key="2">
    <source>
        <dbReference type="Proteomes" id="UP001623349"/>
    </source>
</evidence>
<dbReference type="InterPro" id="IPR050462">
    <property type="entry name" value="Retroviral_Gag-Pol_poly"/>
</dbReference>
<dbReference type="PANTHER" id="PTHR33166">
    <property type="entry name" value="GAG_P30 DOMAIN-CONTAINING PROTEIN"/>
    <property type="match status" value="1"/>
</dbReference>
<dbReference type="EMBL" id="BAAFST010000016">
    <property type="protein sequence ID" value="GAB1300203.1"/>
    <property type="molecule type" value="Genomic_DNA"/>
</dbReference>
<sequence length="112" mass="12185">MTTTPGPLHDRERIMGATRKLVPGANGLLPTQAQADMDAAFPLLDSTGILILLKAYMPFDPEAREHQSAVNMAFVNRAAPDTRQKLQSQDSFAEVTVGQSLEEMLIPTGSYI</sequence>
<name>A0ABQ0FLT0_APOSI</name>